<name>A0ABW0LRG4_9BACL</name>
<evidence type="ECO:0000313" key="3">
    <source>
        <dbReference type="Proteomes" id="UP001596105"/>
    </source>
</evidence>
<dbReference type="RefSeq" id="WP_209748605.1">
    <property type="nucleotide sequence ID" value="NZ_JBHSMH010000011.1"/>
</dbReference>
<accession>A0ABW0LRG4</accession>
<feature type="compositionally biased region" description="Basic and acidic residues" evidence="1">
    <location>
        <begin position="95"/>
        <end position="104"/>
    </location>
</feature>
<dbReference type="InterPro" id="IPR010064">
    <property type="entry name" value="HK97-gp10_tail"/>
</dbReference>
<keyword evidence="3" id="KW-1185">Reference proteome</keyword>
<reference evidence="3" key="1">
    <citation type="journal article" date="2019" name="Int. J. Syst. Evol. Microbiol.">
        <title>The Global Catalogue of Microorganisms (GCM) 10K type strain sequencing project: providing services to taxonomists for standard genome sequencing and annotation.</title>
        <authorList>
            <consortium name="The Broad Institute Genomics Platform"/>
            <consortium name="The Broad Institute Genome Sequencing Center for Infectious Disease"/>
            <person name="Wu L."/>
            <person name="Ma J."/>
        </authorList>
    </citation>
    <scope>NUCLEOTIDE SEQUENCE [LARGE SCALE GENOMIC DNA]</scope>
    <source>
        <strain evidence="3">CCUG 57113</strain>
    </source>
</reference>
<evidence type="ECO:0000313" key="2">
    <source>
        <dbReference type="EMBL" id="MFC5468414.1"/>
    </source>
</evidence>
<dbReference type="EMBL" id="JBHSMH010000011">
    <property type="protein sequence ID" value="MFC5468414.1"/>
    <property type="molecule type" value="Genomic_DNA"/>
</dbReference>
<dbReference type="Pfam" id="PF04883">
    <property type="entry name" value="HK97-gp10_like"/>
    <property type="match status" value="1"/>
</dbReference>
<proteinExistence type="predicted"/>
<feature type="region of interest" description="Disordered" evidence="1">
    <location>
        <begin position="80"/>
        <end position="105"/>
    </location>
</feature>
<dbReference type="NCBIfam" id="TIGR01725">
    <property type="entry name" value="phge_HK97_gp10"/>
    <property type="match status" value="1"/>
</dbReference>
<sequence length="145" mass="16200">MTIRNLNSLMRKLERLGGDKTALINGIRKATMKVQGDAKLLAPVNDGQLRNSIKAETKEEGGNVVGRVFTNLEYAAYVEYGTGQRGEDSPSPPKSPEDIYHRQDWTGMPAQPYLYPAARENKETASKLVAKEIKKEIQKLAGRRR</sequence>
<dbReference type="Proteomes" id="UP001596105">
    <property type="component" value="Unassembled WGS sequence"/>
</dbReference>
<protein>
    <submittedName>
        <fullName evidence="2">HK97-gp10 family putative phage morphogenesis protein</fullName>
    </submittedName>
</protein>
<gene>
    <name evidence="2" type="ORF">ACFPPD_06755</name>
</gene>
<organism evidence="2 3">
    <name type="scientific">Cohnella suwonensis</name>
    <dbReference type="NCBI Taxonomy" id="696072"/>
    <lineage>
        <taxon>Bacteria</taxon>
        <taxon>Bacillati</taxon>
        <taxon>Bacillota</taxon>
        <taxon>Bacilli</taxon>
        <taxon>Bacillales</taxon>
        <taxon>Paenibacillaceae</taxon>
        <taxon>Cohnella</taxon>
    </lineage>
</organism>
<comment type="caution">
    <text evidence="2">The sequence shown here is derived from an EMBL/GenBank/DDBJ whole genome shotgun (WGS) entry which is preliminary data.</text>
</comment>
<evidence type="ECO:0000256" key="1">
    <source>
        <dbReference type="SAM" id="MobiDB-lite"/>
    </source>
</evidence>